<evidence type="ECO:0000256" key="5">
    <source>
        <dbReference type="ARBA" id="ARBA00037924"/>
    </source>
</evidence>
<dbReference type="GO" id="GO:0042619">
    <property type="term" value="P:poly-hydroxybutyrate biosynthetic process"/>
    <property type="evidence" value="ECO:0007669"/>
    <property type="project" value="UniProtKB-KW"/>
</dbReference>
<keyword evidence="11" id="KW-1185">Reference proteome</keyword>
<comment type="pathway">
    <text evidence="5">Metabolic intermediate biosynthesis; (R)-mevalonate biosynthesis; (R)-mevalonate from acetyl-CoA: step 1/3.</text>
</comment>
<accession>A0A1H9I7I0</accession>
<dbReference type="Gene3D" id="3.40.47.10">
    <property type="match status" value="2"/>
</dbReference>
<dbReference type="SUPFAM" id="SSF53901">
    <property type="entry name" value="Thiolase-like"/>
    <property type="match status" value="2"/>
</dbReference>
<gene>
    <name evidence="10" type="ORF">SAMN04488092_11179</name>
</gene>
<evidence type="ECO:0000259" key="8">
    <source>
        <dbReference type="Pfam" id="PF00108"/>
    </source>
</evidence>
<dbReference type="InterPro" id="IPR020610">
    <property type="entry name" value="Thiolase_AS"/>
</dbReference>
<evidence type="ECO:0000313" key="10">
    <source>
        <dbReference type="EMBL" id="SEQ70520.1"/>
    </source>
</evidence>
<proteinExistence type="inferred from homology"/>
<feature type="active site" description="Proton acceptor" evidence="6">
    <location>
        <position position="376"/>
    </location>
</feature>
<keyword evidence="2 7" id="KW-0808">Transferase</keyword>
<dbReference type="PIRSF" id="PIRSF000429">
    <property type="entry name" value="Ac-CoA_Ac_transf"/>
    <property type="match status" value="1"/>
</dbReference>
<dbReference type="PANTHER" id="PTHR18919">
    <property type="entry name" value="ACETYL-COA C-ACYLTRANSFERASE"/>
    <property type="match status" value="1"/>
</dbReference>
<dbReference type="PROSITE" id="PS00099">
    <property type="entry name" value="THIOLASE_3"/>
    <property type="match status" value="1"/>
</dbReference>
<reference evidence="10 11" key="1">
    <citation type="submission" date="2016-10" db="EMBL/GenBank/DDBJ databases">
        <authorList>
            <person name="de Groot N.N."/>
        </authorList>
    </citation>
    <scope>NUCLEOTIDE SEQUENCE [LARGE SCALE GENOMIC DNA]</scope>
    <source>
        <strain evidence="10 11">DSM 22007</strain>
    </source>
</reference>
<dbReference type="AlphaFoldDB" id="A0A1H9I7I0"/>
<dbReference type="PANTHER" id="PTHR18919:SF138">
    <property type="entry name" value="ACETYL-COA C-ACETYLTRANSFERASE"/>
    <property type="match status" value="1"/>
</dbReference>
<dbReference type="STRING" id="657014.SAMN04488092_11179"/>
<evidence type="ECO:0000313" key="11">
    <source>
        <dbReference type="Proteomes" id="UP000198634"/>
    </source>
</evidence>
<dbReference type="RefSeq" id="WP_090270505.1">
    <property type="nucleotide sequence ID" value="NZ_FOEP01000011.1"/>
</dbReference>
<dbReference type="OrthoDB" id="9764638at2"/>
<protein>
    <submittedName>
        <fullName evidence="10">Acetyl-CoA C-acetyltransferase</fullName>
    </submittedName>
</protein>
<keyword evidence="3" id="KW-0583">PHB biosynthesis</keyword>
<evidence type="ECO:0000256" key="3">
    <source>
        <dbReference type="ARBA" id="ARBA00022752"/>
    </source>
</evidence>
<dbReference type="InterPro" id="IPR020616">
    <property type="entry name" value="Thiolase_N"/>
</dbReference>
<evidence type="ECO:0000259" key="9">
    <source>
        <dbReference type="Pfam" id="PF02803"/>
    </source>
</evidence>
<dbReference type="InterPro" id="IPR002155">
    <property type="entry name" value="Thiolase"/>
</dbReference>
<dbReference type="Proteomes" id="UP000198634">
    <property type="component" value="Unassembled WGS sequence"/>
</dbReference>
<evidence type="ECO:0000256" key="1">
    <source>
        <dbReference type="ARBA" id="ARBA00010982"/>
    </source>
</evidence>
<evidence type="ECO:0000256" key="2">
    <source>
        <dbReference type="ARBA" id="ARBA00022679"/>
    </source>
</evidence>
<feature type="active site" description="Acyl-thioester intermediate" evidence="6">
    <location>
        <position position="86"/>
    </location>
</feature>
<name>A0A1H9I7I0_9RHOB</name>
<organism evidence="10 11">
    <name type="scientific">Thalassovita taeanensis</name>
    <dbReference type="NCBI Taxonomy" id="657014"/>
    <lineage>
        <taxon>Bacteria</taxon>
        <taxon>Pseudomonadati</taxon>
        <taxon>Pseudomonadota</taxon>
        <taxon>Alphaproteobacteria</taxon>
        <taxon>Rhodobacterales</taxon>
        <taxon>Roseobacteraceae</taxon>
        <taxon>Thalassovita</taxon>
    </lineage>
</organism>
<feature type="domain" description="Thiolase N-terminal" evidence="8">
    <location>
        <begin position="4"/>
        <end position="259"/>
    </location>
</feature>
<dbReference type="EMBL" id="FOEP01000011">
    <property type="protein sequence ID" value="SEQ70520.1"/>
    <property type="molecule type" value="Genomic_DNA"/>
</dbReference>
<dbReference type="NCBIfam" id="TIGR01930">
    <property type="entry name" value="AcCoA-C-Actrans"/>
    <property type="match status" value="1"/>
</dbReference>
<evidence type="ECO:0000256" key="4">
    <source>
        <dbReference type="ARBA" id="ARBA00023315"/>
    </source>
</evidence>
<dbReference type="Pfam" id="PF00108">
    <property type="entry name" value="Thiolase_N"/>
    <property type="match status" value="1"/>
</dbReference>
<dbReference type="Pfam" id="PF02803">
    <property type="entry name" value="Thiolase_C"/>
    <property type="match status" value="1"/>
</dbReference>
<dbReference type="GO" id="GO:0044281">
    <property type="term" value="P:small molecule metabolic process"/>
    <property type="evidence" value="ECO:0007669"/>
    <property type="project" value="UniProtKB-ARBA"/>
</dbReference>
<sequence>MKNVVIAGAARTPMGGFQGVFDGIAAPILGGAAIRAALADAGVKTVDEVLMGCVLPAGQGQAPARQAGFAGGLGEEVPATTLNKMCGSGMKAAMMAFDQIALGHADSMIAGGMESMSTAPYLLPKMRGGARIGHQEVKDHMFLDGLEDAYDKGRLMGTFAEDCAEAFQFTREAQDQYALASLSNALEAERSGAFEGEVAPVTLHTRNGEAVITTDEQPAKARPEKIPQLKPAFRKDGTVTAANSSSISDGAAALVIASQDVAIAQGMNIRARILGHASHAHAPSQFPTAPVPAAKKLLARLGWSVDDVDLWEVNEAFAVVPMAFMQEMHIARDKVNVNGGACALGHPIGASGARIMVTLLNALEKRGLKRGVAAICIGGGEGTAIAIERI</sequence>
<keyword evidence="4 7" id="KW-0012">Acyltransferase</keyword>
<dbReference type="CDD" id="cd00751">
    <property type="entry name" value="thiolase"/>
    <property type="match status" value="1"/>
</dbReference>
<dbReference type="InterPro" id="IPR020617">
    <property type="entry name" value="Thiolase_C"/>
</dbReference>
<evidence type="ECO:0000256" key="7">
    <source>
        <dbReference type="RuleBase" id="RU003557"/>
    </source>
</evidence>
<comment type="similarity">
    <text evidence="1 7">Belongs to the thiolase-like superfamily. Thiolase family.</text>
</comment>
<dbReference type="InterPro" id="IPR016039">
    <property type="entry name" value="Thiolase-like"/>
</dbReference>
<feature type="active site" description="Proton acceptor" evidence="6">
    <location>
        <position position="346"/>
    </location>
</feature>
<dbReference type="FunFam" id="3.40.47.10:FF:000010">
    <property type="entry name" value="Acetyl-CoA acetyltransferase (Thiolase)"/>
    <property type="match status" value="1"/>
</dbReference>
<evidence type="ECO:0000256" key="6">
    <source>
        <dbReference type="PIRSR" id="PIRSR000429-1"/>
    </source>
</evidence>
<feature type="domain" description="Thiolase C-terminal" evidence="9">
    <location>
        <begin position="268"/>
        <end position="389"/>
    </location>
</feature>
<dbReference type="GO" id="GO:0003988">
    <property type="term" value="F:acetyl-CoA C-acyltransferase activity"/>
    <property type="evidence" value="ECO:0007669"/>
    <property type="project" value="UniProtKB-ARBA"/>
</dbReference>